<proteinExistence type="predicted"/>
<evidence type="ECO:0000256" key="1">
    <source>
        <dbReference type="SAM" id="MobiDB-lite"/>
    </source>
</evidence>
<feature type="compositionally biased region" description="Polar residues" evidence="1">
    <location>
        <begin position="37"/>
        <end position="47"/>
    </location>
</feature>
<evidence type="ECO:0000313" key="3">
    <source>
        <dbReference type="Proteomes" id="UP000596661"/>
    </source>
</evidence>
<feature type="region of interest" description="Disordered" evidence="1">
    <location>
        <begin position="20"/>
        <end position="84"/>
    </location>
</feature>
<reference evidence="2" key="1">
    <citation type="submission" date="2018-11" db="EMBL/GenBank/DDBJ databases">
        <authorList>
            <person name="Grassa J C."/>
        </authorList>
    </citation>
    <scope>NUCLEOTIDE SEQUENCE [LARGE SCALE GENOMIC DNA]</scope>
</reference>
<dbReference type="Gramene" id="evm.model.01.1685">
    <property type="protein sequence ID" value="cds.evm.model.01.1685"/>
    <property type="gene ID" value="evm.TU.01.1685"/>
</dbReference>
<evidence type="ECO:0000313" key="2">
    <source>
        <dbReference type="EnsemblPlants" id="cds.evm.model.01.1685"/>
    </source>
</evidence>
<dbReference type="EnsemblPlants" id="evm.model.01.1685">
    <property type="protein sequence ID" value="cds.evm.model.01.1685"/>
    <property type="gene ID" value="evm.TU.01.1685"/>
</dbReference>
<accession>A0A803NI35</accession>
<feature type="compositionally biased region" description="Polar residues" evidence="1">
    <location>
        <begin position="59"/>
        <end position="83"/>
    </location>
</feature>
<dbReference type="AlphaFoldDB" id="A0A803NI35"/>
<dbReference type="Proteomes" id="UP000596661">
    <property type="component" value="Chromosome 1"/>
</dbReference>
<protein>
    <submittedName>
        <fullName evidence="2">Uncharacterized protein</fullName>
    </submittedName>
</protein>
<feature type="region of interest" description="Disordered" evidence="1">
    <location>
        <begin position="110"/>
        <end position="131"/>
    </location>
</feature>
<dbReference type="EMBL" id="UZAU01000042">
    <property type="status" value="NOT_ANNOTATED_CDS"/>
    <property type="molecule type" value="Genomic_DNA"/>
</dbReference>
<name>A0A803NI35_CANSA</name>
<keyword evidence="3" id="KW-1185">Reference proteome</keyword>
<organism evidence="2 3">
    <name type="scientific">Cannabis sativa</name>
    <name type="common">Hemp</name>
    <name type="synonym">Marijuana</name>
    <dbReference type="NCBI Taxonomy" id="3483"/>
    <lineage>
        <taxon>Eukaryota</taxon>
        <taxon>Viridiplantae</taxon>
        <taxon>Streptophyta</taxon>
        <taxon>Embryophyta</taxon>
        <taxon>Tracheophyta</taxon>
        <taxon>Spermatophyta</taxon>
        <taxon>Magnoliopsida</taxon>
        <taxon>eudicotyledons</taxon>
        <taxon>Gunneridae</taxon>
        <taxon>Pentapetalae</taxon>
        <taxon>rosids</taxon>
        <taxon>fabids</taxon>
        <taxon>Rosales</taxon>
        <taxon>Cannabaceae</taxon>
        <taxon>Cannabis</taxon>
    </lineage>
</organism>
<sequence length="131" mass="14504">MLKRRRKMMMESTSMMGIIRDYEAKPSVQVVDRNNKENPANAETSTPAKDKEKAKVGDPQNSTSLVPPRKSTNPTNRPMQAQKATDACELRCPSTLKGHVAQKGICVKVPRPRGRKNYSSDFVNQDGGTGE</sequence>
<reference evidence="2" key="2">
    <citation type="submission" date="2021-03" db="UniProtKB">
        <authorList>
            <consortium name="EnsemblPlants"/>
        </authorList>
    </citation>
    <scope>IDENTIFICATION</scope>
</reference>